<dbReference type="InterPro" id="IPR027417">
    <property type="entry name" value="P-loop_NTPase"/>
</dbReference>
<dbReference type="PANTHER" id="PTHR45626:SF22">
    <property type="entry name" value="DNA REPAIR PROTEIN RAD5"/>
    <property type="match status" value="1"/>
</dbReference>
<dbReference type="InterPro" id="IPR038718">
    <property type="entry name" value="SNF2-like_sf"/>
</dbReference>
<keyword evidence="19" id="KW-1185">Reference proteome</keyword>
<evidence type="ECO:0000256" key="11">
    <source>
        <dbReference type="ARBA" id="ARBA00023204"/>
    </source>
</evidence>
<evidence type="ECO:0000256" key="9">
    <source>
        <dbReference type="ARBA" id="ARBA00022833"/>
    </source>
</evidence>
<dbReference type="Pfam" id="PF08797">
    <property type="entry name" value="HIRAN"/>
    <property type="match status" value="1"/>
</dbReference>
<dbReference type="PROSITE" id="PS51192">
    <property type="entry name" value="HELICASE_ATP_BIND_1"/>
    <property type="match status" value="1"/>
</dbReference>
<dbReference type="GO" id="GO:0006281">
    <property type="term" value="P:DNA repair"/>
    <property type="evidence" value="ECO:0007669"/>
    <property type="project" value="UniProtKB-KW"/>
</dbReference>
<evidence type="ECO:0000256" key="3">
    <source>
        <dbReference type="ARBA" id="ARBA00022723"/>
    </source>
</evidence>
<dbReference type="InterPro" id="IPR014905">
    <property type="entry name" value="HIRAN"/>
</dbReference>
<evidence type="ECO:0000256" key="7">
    <source>
        <dbReference type="ARBA" id="ARBA00022801"/>
    </source>
</evidence>
<dbReference type="InterPro" id="IPR050628">
    <property type="entry name" value="SNF2_RAD54_helicase_TF"/>
</dbReference>
<dbReference type="SUPFAM" id="SSF52540">
    <property type="entry name" value="P-loop containing nucleoside triphosphate hydrolases"/>
    <property type="match status" value="2"/>
</dbReference>
<dbReference type="PROSITE" id="PS51194">
    <property type="entry name" value="HELICASE_CTER"/>
    <property type="match status" value="1"/>
</dbReference>
<dbReference type="PROSITE" id="PS50089">
    <property type="entry name" value="ZF_RING_2"/>
    <property type="match status" value="1"/>
</dbReference>
<evidence type="ECO:0000256" key="14">
    <source>
        <dbReference type="SAM" id="MobiDB-lite"/>
    </source>
</evidence>
<keyword evidence="7" id="KW-0378">Hydrolase</keyword>
<dbReference type="Gene3D" id="3.40.50.300">
    <property type="entry name" value="P-loop containing nucleotide triphosphate hydrolases"/>
    <property type="match status" value="1"/>
</dbReference>
<dbReference type="InterPro" id="IPR001650">
    <property type="entry name" value="Helicase_C-like"/>
</dbReference>
<evidence type="ECO:0000259" key="16">
    <source>
        <dbReference type="PROSITE" id="PS51192"/>
    </source>
</evidence>
<evidence type="ECO:0000313" key="18">
    <source>
        <dbReference type="EMBL" id="WFD36015.1"/>
    </source>
</evidence>
<keyword evidence="5" id="KW-0227">DNA damage</keyword>
<accession>A0AAF0J7E1</accession>
<comment type="similarity">
    <text evidence="2">Belongs to the SNF2/RAD54 helicase family.</text>
</comment>
<dbReference type="SMART" id="SM00490">
    <property type="entry name" value="HELICc"/>
    <property type="match status" value="1"/>
</dbReference>
<dbReference type="GO" id="GO:0008094">
    <property type="term" value="F:ATP-dependent activity, acting on DNA"/>
    <property type="evidence" value="ECO:0007669"/>
    <property type="project" value="TreeGrafter"/>
</dbReference>
<keyword evidence="12" id="KW-0539">Nucleus</keyword>
<dbReference type="Pfam" id="PF00271">
    <property type="entry name" value="Helicase_C"/>
    <property type="match status" value="1"/>
</dbReference>
<dbReference type="Gene3D" id="3.30.40.10">
    <property type="entry name" value="Zinc/RING finger domain, C3HC4 (zinc finger)"/>
    <property type="match status" value="1"/>
</dbReference>
<dbReference type="PANTHER" id="PTHR45626">
    <property type="entry name" value="TRANSCRIPTION TERMINATION FACTOR 2-RELATED"/>
    <property type="match status" value="1"/>
</dbReference>
<feature type="domain" description="Helicase C-terminal" evidence="17">
    <location>
        <begin position="747"/>
        <end position="913"/>
    </location>
</feature>
<dbReference type="GO" id="GO:0005524">
    <property type="term" value="F:ATP binding"/>
    <property type="evidence" value="ECO:0007669"/>
    <property type="project" value="UniProtKB-KW"/>
</dbReference>
<evidence type="ECO:0000256" key="13">
    <source>
        <dbReference type="PROSITE-ProRule" id="PRU00175"/>
    </source>
</evidence>
<dbReference type="SUPFAM" id="SSF57850">
    <property type="entry name" value="RING/U-box"/>
    <property type="match status" value="1"/>
</dbReference>
<gene>
    <name evidence="18" type="primary">RAD5</name>
    <name evidence="18" type="ORF">MCUN1_002886</name>
</gene>
<dbReference type="GO" id="GO:0016818">
    <property type="term" value="F:hydrolase activity, acting on acid anhydrides, in phosphorus-containing anhydrides"/>
    <property type="evidence" value="ECO:0007669"/>
    <property type="project" value="InterPro"/>
</dbReference>
<dbReference type="SMART" id="SM00487">
    <property type="entry name" value="DEXDc"/>
    <property type="match status" value="1"/>
</dbReference>
<keyword evidence="3" id="KW-0479">Metal-binding</keyword>
<evidence type="ECO:0000259" key="15">
    <source>
        <dbReference type="PROSITE" id="PS50089"/>
    </source>
</evidence>
<dbReference type="InterPro" id="IPR001841">
    <property type="entry name" value="Znf_RING"/>
</dbReference>
<dbReference type="AlphaFoldDB" id="A0AAF0J7E1"/>
<reference evidence="18" key="1">
    <citation type="submission" date="2023-03" db="EMBL/GenBank/DDBJ databases">
        <title>Mating type loci evolution in Malassezia.</title>
        <authorList>
            <person name="Coelho M.A."/>
        </authorList>
    </citation>
    <scope>NUCLEOTIDE SEQUENCE</scope>
    <source>
        <strain evidence="18">CBS 11721</strain>
    </source>
</reference>
<feature type="region of interest" description="Disordered" evidence="14">
    <location>
        <begin position="188"/>
        <end position="214"/>
    </location>
</feature>
<keyword evidence="11" id="KW-0234">DNA repair</keyword>
<protein>
    <submittedName>
        <fullName evidence="18">DNA helicase rad5</fullName>
    </submittedName>
</protein>
<dbReference type="CDD" id="cd18008">
    <property type="entry name" value="DEXDc_SHPRH-like"/>
    <property type="match status" value="1"/>
</dbReference>
<dbReference type="GO" id="GO:0005634">
    <property type="term" value="C:nucleus"/>
    <property type="evidence" value="ECO:0007669"/>
    <property type="project" value="UniProtKB-SubCell"/>
</dbReference>
<name>A0AAF0J7E1_9BASI</name>
<evidence type="ECO:0000256" key="5">
    <source>
        <dbReference type="ARBA" id="ARBA00022763"/>
    </source>
</evidence>
<keyword evidence="10" id="KW-0067">ATP-binding</keyword>
<evidence type="ECO:0000256" key="4">
    <source>
        <dbReference type="ARBA" id="ARBA00022741"/>
    </source>
</evidence>
<evidence type="ECO:0000313" key="19">
    <source>
        <dbReference type="Proteomes" id="UP001219933"/>
    </source>
</evidence>
<organism evidence="18 19">
    <name type="scientific">Malassezia cuniculi</name>
    <dbReference type="NCBI Taxonomy" id="948313"/>
    <lineage>
        <taxon>Eukaryota</taxon>
        <taxon>Fungi</taxon>
        <taxon>Dikarya</taxon>
        <taxon>Basidiomycota</taxon>
        <taxon>Ustilaginomycotina</taxon>
        <taxon>Malasseziomycetes</taxon>
        <taxon>Malasseziales</taxon>
        <taxon>Malasseziaceae</taxon>
        <taxon>Malassezia</taxon>
    </lineage>
</organism>
<dbReference type="EMBL" id="CP119880">
    <property type="protein sequence ID" value="WFD36015.1"/>
    <property type="molecule type" value="Genomic_DNA"/>
</dbReference>
<evidence type="ECO:0000259" key="17">
    <source>
        <dbReference type="PROSITE" id="PS51194"/>
    </source>
</evidence>
<dbReference type="Proteomes" id="UP001219933">
    <property type="component" value="Chromosome 4"/>
</dbReference>
<dbReference type="GO" id="GO:0008270">
    <property type="term" value="F:zinc ion binding"/>
    <property type="evidence" value="ECO:0007669"/>
    <property type="project" value="UniProtKB-KW"/>
</dbReference>
<dbReference type="Pfam" id="PF00176">
    <property type="entry name" value="SNF2-rel_dom"/>
    <property type="match status" value="1"/>
</dbReference>
<evidence type="ECO:0000256" key="8">
    <source>
        <dbReference type="ARBA" id="ARBA00022806"/>
    </source>
</evidence>
<dbReference type="GO" id="GO:0004386">
    <property type="term" value="F:helicase activity"/>
    <property type="evidence" value="ECO:0007669"/>
    <property type="project" value="UniProtKB-KW"/>
</dbReference>
<evidence type="ECO:0000256" key="10">
    <source>
        <dbReference type="ARBA" id="ARBA00022840"/>
    </source>
</evidence>
<feature type="domain" description="RING-type" evidence="15">
    <location>
        <begin position="672"/>
        <end position="716"/>
    </location>
</feature>
<comment type="subcellular location">
    <subcellularLocation>
        <location evidence="1">Nucleus</location>
    </subcellularLocation>
</comment>
<proteinExistence type="inferred from homology"/>
<keyword evidence="8 18" id="KW-0347">Helicase</keyword>
<sequence length="917" mass="102755">MDDAPLFFADGEEHSSIKDDVVQVTPQKRTRKDDVWGRRYLGTFVLSAYSTIKGRGNLAAGNRVTISKPHKHTKAAKRAKTPDSVVRISRLGTDVGRFPLDVGAWMARLLGDGLAEFDGLVVDCPEELSVGSDILLEVRAYLLRNAFLQRIETQLGDSGDHESEAERGLRQRKVALGRMFRTCNVHPIQHGKRSRQDTMPAGKKEADGDGTEVSEEQLAAIYSRAHDRDASLVEADPPDTFALTLRPYQKQALGWMREMEAARRSCHQSELHPLWEEYEFPLADDADSSNEHFFYNPYVGDLSLEFQPASRGTRGGILADEMGLGKTIMLASLIHANREPDQLVQEKPRLRQSSLAAAFGRARKQSGHTRATLVVAPMSLIGQWKSELVRASKPGTLSVSLFYGDTRDQLAAQIETSDVIVTSYGTLASEFKRMSERRTTLFSVVWHRVVLDEAHSIKNRATVAAKASFALHADRRWALTGTPIQNRLSDLYSLLRFLHVEPWGDAGFFNCFLARPFASQSPRAMDVVQAIFASLVLRREKSSKDADGRPIVELPEKTIDTQHLQFSEAEREIYASVYARARSRYLALVQSGQVGRNFSLIFSVLMRLRQAVCHPLLVLGGTSEAEVQDDEVSYAEHIRSLVTKFQGEDDSAYALKVLDQLVQGNTDELAECPFCMELRGSCFLPLCMHHGCRDCLVQYLEACEVRGEEPHCPVCRKGPVYAHDLVEEEKEEPSAAPVTGTLRTSTKVDALLAQLESFKGDYFKGVIFSQFTAFLDIIERILEQRGHKILRLDGRTPQKERERVLSSFDEHEGPVILLISLRAGGVGLNLTAANHVWLMDCWWNQSIEDQAVDRVHRIGQTRPVTVHRLLVDDTIEDRIIAIQKRKQDLVGRAISASVGRTEGPRSETLENLELLFR</sequence>
<feature type="domain" description="Helicase ATP-binding" evidence="16">
    <location>
        <begin position="307"/>
        <end position="501"/>
    </location>
</feature>
<dbReference type="InterPro" id="IPR014001">
    <property type="entry name" value="Helicase_ATP-bd"/>
</dbReference>
<dbReference type="Gene3D" id="3.40.50.10810">
    <property type="entry name" value="Tandem AAA-ATPase domain"/>
    <property type="match status" value="1"/>
</dbReference>
<dbReference type="InterPro" id="IPR000330">
    <property type="entry name" value="SNF2_N"/>
</dbReference>
<evidence type="ECO:0000256" key="1">
    <source>
        <dbReference type="ARBA" id="ARBA00004123"/>
    </source>
</evidence>
<evidence type="ECO:0000256" key="2">
    <source>
        <dbReference type="ARBA" id="ARBA00007025"/>
    </source>
</evidence>
<keyword evidence="4" id="KW-0547">Nucleotide-binding</keyword>
<dbReference type="InterPro" id="IPR049730">
    <property type="entry name" value="SNF2/RAD54-like_C"/>
</dbReference>
<dbReference type="SMART" id="SM00910">
    <property type="entry name" value="HIRAN"/>
    <property type="match status" value="1"/>
</dbReference>
<evidence type="ECO:0000256" key="12">
    <source>
        <dbReference type="ARBA" id="ARBA00023242"/>
    </source>
</evidence>
<dbReference type="InterPro" id="IPR013083">
    <property type="entry name" value="Znf_RING/FYVE/PHD"/>
</dbReference>
<dbReference type="CDD" id="cd18793">
    <property type="entry name" value="SF2_C_SNF"/>
    <property type="match status" value="1"/>
</dbReference>
<evidence type="ECO:0000256" key="6">
    <source>
        <dbReference type="ARBA" id="ARBA00022771"/>
    </source>
</evidence>
<dbReference type="GO" id="GO:0003676">
    <property type="term" value="F:nucleic acid binding"/>
    <property type="evidence" value="ECO:0007669"/>
    <property type="project" value="InterPro"/>
</dbReference>
<keyword evidence="6 13" id="KW-0863">Zinc-finger</keyword>
<keyword evidence="9" id="KW-0862">Zinc</keyword>